<dbReference type="GO" id="GO:0016989">
    <property type="term" value="F:sigma factor antagonist activity"/>
    <property type="evidence" value="ECO:0007669"/>
    <property type="project" value="InterPro"/>
</dbReference>
<dbReference type="InterPro" id="IPR052383">
    <property type="entry name" value="Anti-sigma-E_RseA-like"/>
</dbReference>
<organism evidence="2 3">
    <name type="scientific">Tepidimonas thermarum</name>
    <dbReference type="NCBI Taxonomy" id="335431"/>
    <lineage>
        <taxon>Bacteria</taxon>
        <taxon>Pseudomonadati</taxon>
        <taxon>Pseudomonadota</taxon>
        <taxon>Betaproteobacteria</taxon>
        <taxon>Burkholderiales</taxon>
        <taxon>Tepidimonas</taxon>
    </lineage>
</organism>
<dbReference type="Pfam" id="PF03872">
    <property type="entry name" value="RseA_N"/>
    <property type="match status" value="1"/>
</dbReference>
<name>A0A554X727_9BURK</name>
<accession>A0A554X727</accession>
<reference evidence="2 3" key="1">
    <citation type="submission" date="2019-07" db="EMBL/GenBank/DDBJ databases">
        <title>Tepidimonas thermarum AA-1 draft genome.</title>
        <authorList>
            <person name="Da Costa M.S."/>
            <person name="Froufe H.J.C."/>
            <person name="Egas C."/>
            <person name="Albuquerque L."/>
        </authorList>
    </citation>
    <scope>NUCLEOTIDE SEQUENCE [LARGE SCALE GENOMIC DNA]</scope>
    <source>
        <strain evidence="2 3">AA-1</strain>
    </source>
</reference>
<evidence type="ECO:0000313" key="2">
    <source>
        <dbReference type="EMBL" id="TSE31631.1"/>
    </source>
</evidence>
<evidence type="ECO:0000259" key="1">
    <source>
        <dbReference type="Pfam" id="PF03872"/>
    </source>
</evidence>
<dbReference type="EMBL" id="VJOL01000004">
    <property type="protein sequence ID" value="TSE31631.1"/>
    <property type="molecule type" value="Genomic_DNA"/>
</dbReference>
<dbReference type="InterPro" id="IPR036147">
    <property type="entry name" value="Anti-sigma_E_RseA_N_sf"/>
</dbReference>
<dbReference type="RefSeq" id="WP_143900455.1">
    <property type="nucleotide sequence ID" value="NZ_VJOL01000004.1"/>
</dbReference>
<proteinExistence type="predicted"/>
<dbReference type="AlphaFoldDB" id="A0A554X727"/>
<dbReference type="Gene3D" id="1.10.10.880">
    <property type="entry name" value="Anti sigma-E protein RseA, N-terminal domain"/>
    <property type="match status" value="1"/>
</dbReference>
<sequence length="211" mass="21525">MKPAVPSNDTSAAELARREWLSALFDGECGPSQVGAALDGAEAERATWDAYRCIGEALRARAASADGAADPAFVRAVMARVAQEPVPARSPDAPVVPAQRPVAANDAVFRWKMVAGVAALAAVVAVAWQVGAVPGTAETAPVMVQGPAVPVATTPIVTVGQPGVVTPAAAVVARDPQLEELMAAHRQWGAASALQTSAGFLRAASYDVPAR</sequence>
<dbReference type="SUPFAM" id="SSF89069">
    <property type="entry name" value="N-terminal, cytoplasmic domain of anti-sigmaE factor RseA"/>
    <property type="match status" value="1"/>
</dbReference>
<dbReference type="PANTHER" id="PTHR38104:SF1">
    <property type="entry name" value="ANTI-SIGMA-E FACTOR RSEA"/>
    <property type="match status" value="1"/>
</dbReference>
<keyword evidence="3" id="KW-1185">Reference proteome</keyword>
<dbReference type="PANTHER" id="PTHR38104">
    <property type="match status" value="1"/>
</dbReference>
<gene>
    <name evidence="2" type="ORF">Tther_00450</name>
</gene>
<feature type="domain" description="Anti sigma-E protein RseA N-terminal" evidence="1">
    <location>
        <begin position="18"/>
        <end position="93"/>
    </location>
</feature>
<evidence type="ECO:0000313" key="3">
    <source>
        <dbReference type="Proteomes" id="UP000318542"/>
    </source>
</evidence>
<dbReference type="Proteomes" id="UP000318542">
    <property type="component" value="Unassembled WGS sequence"/>
</dbReference>
<dbReference type="OrthoDB" id="8561243at2"/>
<protein>
    <recommendedName>
        <fullName evidence="1">Anti sigma-E protein RseA N-terminal domain-containing protein</fullName>
    </recommendedName>
</protein>
<comment type="caution">
    <text evidence="2">The sequence shown here is derived from an EMBL/GenBank/DDBJ whole genome shotgun (WGS) entry which is preliminary data.</text>
</comment>
<dbReference type="InterPro" id="IPR005572">
    <property type="entry name" value="Anti-sigma_E_RseA_N"/>
</dbReference>